<dbReference type="PANTHER" id="PTHR43033">
    <property type="entry name" value="TRNA(ILE)-LYSIDINE SYNTHASE-RELATED"/>
    <property type="match status" value="1"/>
</dbReference>
<dbReference type="InterPro" id="IPR012795">
    <property type="entry name" value="tRNA_Ile_lys_synt_N"/>
</dbReference>
<comment type="caution">
    <text evidence="8">The sequence shown here is derived from an EMBL/GenBank/DDBJ whole genome shotgun (WGS) entry which is preliminary data.</text>
</comment>
<evidence type="ECO:0000256" key="6">
    <source>
        <dbReference type="HAMAP-Rule" id="MF_01161"/>
    </source>
</evidence>
<evidence type="ECO:0000259" key="7">
    <source>
        <dbReference type="Pfam" id="PF01171"/>
    </source>
</evidence>
<feature type="domain" description="tRNA(Ile)-lysidine/2-thiocytidine synthase N-terminal" evidence="7">
    <location>
        <begin position="24"/>
        <end position="197"/>
    </location>
</feature>
<comment type="function">
    <text evidence="6">Ligates lysine onto the cytidine present at position 34 of the AUA codon-specific tRNA(Ile) that contains the anticodon CAU, in an ATP-dependent manner. Cytidine is converted to lysidine, thus changing the amino acid specificity of the tRNA from methionine to isoleucine.</text>
</comment>
<dbReference type="RefSeq" id="WP_377405774.1">
    <property type="nucleotide sequence ID" value="NZ_JBHTFQ010000009.1"/>
</dbReference>
<keyword evidence="2 6" id="KW-0819">tRNA processing</keyword>
<dbReference type="InterPro" id="IPR012094">
    <property type="entry name" value="tRNA_Ile_lys_synt"/>
</dbReference>
<dbReference type="CDD" id="cd01992">
    <property type="entry name" value="TilS_N"/>
    <property type="match status" value="1"/>
</dbReference>
<feature type="binding site" evidence="6">
    <location>
        <begin position="28"/>
        <end position="33"/>
    </location>
    <ligand>
        <name>ATP</name>
        <dbReference type="ChEBI" id="CHEBI:30616"/>
    </ligand>
</feature>
<keyword evidence="3 6" id="KW-0547">Nucleotide-binding</keyword>
<dbReference type="Proteomes" id="UP001596516">
    <property type="component" value="Unassembled WGS sequence"/>
</dbReference>
<evidence type="ECO:0000313" key="9">
    <source>
        <dbReference type="Proteomes" id="UP001596516"/>
    </source>
</evidence>
<dbReference type="SUPFAM" id="SSF52402">
    <property type="entry name" value="Adenine nucleotide alpha hydrolases-like"/>
    <property type="match status" value="1"/>
</dbReference>
<comment type="domain">
    <text evidence="6">The N-terminal region contains the highly conserved SGGXDS motif, predicted to be a P-loop motif involved in ATP binding.</text>
</comment>
<keyword evidence="6" id="KW-0963">Cytoplasm</keyword>
<evidence type="ECO:0000256" key="4">
    <source>
        <dbReference type="ARBA" id="ARBA00022840"/>
    </source>
</evidence>
<dbReference type="PANTHER" id="PTHR43033:SF1">
    <property type="entry name" value="TRNA(ILE)-LYSIDINE SYNTHASE-RELATED"/>
    <property type="match status" value="1"/>
</dbReference>
<organism evidence="8 9">
    <name type="scientific">Plastorhodobacter daqingensis</name>
    <dbReference type="NCBI Taxonomy" id="1387281"/>
    <lineage>
        <taxon>Bacteria</taxon>
        <taxon>Pseudomonadati</taxon>
        <taxon>Pseudomonadota</taxon>
        <taxon>Alphaproteobacteria</taxon>
        <taxon>Rhodobacterales</taxon>
        <taxon>Paracoccaceae</taxon>
        <taxon>Plastorhodobacter</taxon>
    </lineage>
</organism>
<dbReference type="InterPro" id="IPR011063">
    <property type="entry name" value="TilS/TtcA_N"/>
</dbReference>
<evidence type="ECO:0000256" key="5">
    <source>
        <dbReference type="ARBA" id="ARBA00048539"/>
    </source>
</evidence>
<dbReference type="Gene3D" id="3.40.50.620">
    <property type="entry name" value="HUPs"/>
    <property type="match status" value="1"/>
</dbReference>
<dbReference type="GO" id="GO:0032267">
    <property type="term" value="F:tRNA(Ile)-lysidine synthase activity"/>
    <property type="evidence" value="ECO:0007669"/>
    <property type="project" value="UniProtKB-EC"/>
</dbReference>
<sequence>MQLTLVAAFAEAIGALVPPDQPLGVAVSGGGDSLALLHLLHACGYRPAVATVDHGLRPESAAEAQLAAVQCRSLGLSHTTLRWHGWTGHGNLQAHARDARRQLLADWAKAAGVAHIALGHTLDDQAETVLLRLARGAGVDGLSGMAISSRANGIWWLRPLLGVRREDLRNYLRLRGIVWAEDPSNTDTRFERVRIRAALNALEPLGITPRGLAASAERLAEARTALDAQADELARQIVTVDHGDLVIDRAALLRLPVELRRRLLVRALQWVAPAAYPPRASAVQAALRAVEARKRHTVHGCLLGAGQRLRICREPAAVAGLCCTPNSLWDGRWRLEGPVRPGVMLRALGEAGLAQLDSGIRPLVPRASLLASPAVWEGDRLIAAPLANDGSGWQARLVPPCDSFGFGCLSH</sequence>
<name>A0ABW2UQL9_9RHOB</name>
<evidence type="ECO:0000256" key="2">
    <source>
        <dbReference type="ARBA" id="ARBA00022694"/>
    </source>
</evidence>
<protein>
    <recommendedName>
        <fullName evidence="6">tRNA(Ile)-lysidine synthase</fullName>
        <ecNumber evidence="6">6.3.4.19</ecNumber>
    </recommendedName>
    <alternativeName>
        <fullName evidence="6">tRNA(Ile)-2-lysyl-cytidine synthase</fullName>
    </alternativeName>
    <alternativeName>
        <fullName evidence="6">tRNA(Ile)-lysidine synthetase</fullName>
    </alternativeName>
</protein>
<dbReference type="InterPro" id="IPR014729">
    <property type="entry name" value="Rossmann-like_a/b/a_fold"/>
</dbReference>
<comment type="subcellular location">
    <subcellularLocation>
        <location evidence="6">Cytoplasm</location>
    </subcellularLocation>
</comment>
<keyword evidence="1 6" id="KW-0436">Ligase</keyword>
<dbReference type="NCBIfam" id="TIGR02432">
    <property type="entry name" value="lysidine_TilS_N"/>
    <property type="match status" value="1"/>
</dbReference>
<dbReference type="EC" id="6.3.4.19" evidence="6"/>
<keyword evidence="4 6" id="KW-0067">ATP-binding</keyword>
<dbReference type="HAMAP" id="MF_01161">
    <property type="entry name" value="tRNA_Ile_lys_synt"/>
    <property type="match status" value="1"/>
</dbReference>
<accession>A0ABW2UQL9</accession>
<comment type="similarity">
    <text evidence="6">Belongs to the tRNA(Ile)-lysidine synthase family.</text>
</comment>
<dbReference type="SUPFAM" id="SSF82829">
    <property type="entry name" value="MesJ substrate recognition domain-like"/>
    <property type="match status" value="1"/>
</dbReference>
<reference evidence="9" key="1">
    <citation type="journal article" date="2019" name="Int. J. Syst. Evol. Microbiol.">
        <title>The Global Catalogue of Microorganisms (GCM) 10K type strain sequencing project: providing services to taxonomists for standard genome sequencing and annotation.</title>
        <authorList>
            <consortium name="The Broad Institute Genomics Platform"/>
            <consortium name="The Broad Institute Genome Sequencing Center for Infectious Disease"/>
            <person name="Wu L."/>
            <person name="Ma J."/>
        </authorList>
    </citation>
    <scope>NUCLEOTIDE SEQUENCE [LARGE SCALE GENOMIC DNA]</scope>
    <source>
        <strain evidence="9">CGMCC 1.12750</strain>
    </source>
</reference>
<proteinExistence type="inferred from homology"/>
<dbReference type="Pfam" id="PF01171">
    <property type="entry name" value="ATP_bind_3"/>
    <property type="match status" value="1"/>
</dbReference>
<evidence type="ECO:0000256" key="1">
    <source>
        <dbReference type="ARBA" id="ARBA00022598"/>
    </source>
</evidence>
<dbReference type="EMBL" id="JBHTFQ010000009">
    <property type="protein sequence ID" value="MFC7705645.1"/>
    <property type="molecule type" value="Genomic_DNA"/>
</dbReference>
<comment type="catalytic activity">
    <reaction evidence="5 6">
        <text>cytidine(34) in tRNA(Ile2) + L-lysine + ATP = lysidine(34) in tRNA(Ile2) + AMP + diphosphate + H(+)</text>
        <dbReference type="Rhea" id="RHEA:43744"/>
        <dbReference type="Rhea" id="RHEA-COMP:10625"/>
        <dbReference type="Rhea" id="RHEA-COMP:10670"/>
        <dbReference type="ChEBI" id="CHEBI:15378"/>
        <dbReference type="ChEBI" id="CHEBI:30616"/>
        <dbReference type="ChEBI" id="CHEBI:32551"/>
        <dbReference type="ChEBI" id="CHEBI:33019"/>
        <dbReference type="ChEBI" id="CHEBI:82748"/>
        <dbReference type="ChEBI" id="CHEBI:83665"/>
        <dbReference type="ChEBI" id="CHEBI:456215"/>
        <dbReference type="EC" id="6.3.4.19"/>
    </reaction>
</comment>
<gene>
    <name evidence="6 8" type="primary">tilS</name>
    <name evidence="8" type="ORF">ACFQXB_15765</name>
</gene>
<evidence type="ECO:0000256" key="3">
    <source>
        <dbReference type="ARBA" id="ARBA00022741"/>
    </source>
</evidence>
<evidence type="ECO:0000313" key="8">
    <source>
        <dbReference type="EMBL" id="MFC7705645.1"/>
    </source>
</evidence>
<keyword evidence="9" id="KW-1185">Reference proteome</keyword>